<dbReference type="GO" id="GO:0016020">
    <property type="term" value="C:membrane"/>
    <property type="evidence" value="ECO:0007669"/>
    <property type="project" value="UniProtKB-SubCell"/>
</dbReference>
<feature type="transmembrane region" description="Helical" evidence="7">
    <location>
        <begin position="134"/>
        <end position="153"/>
    </location>
</feature>
<evidence type="ECO:0000313" key="10">
    <source>
        <dbReference type="Proteomes" id="UP001303373"/>
    </source>
</evidence>
<keyword evidence="5 7" id="KW-0472">Membrane</keyword>
<feature type="region of interest" description="Disordered" evidence="6">
    <location>
        <begin position="1"/>
        <end position="34"/>
    </location>
</feature>
<feature type="domain" description="Major facilitator superfamily (MFS) profile" evidence="8">
    <location>
        <begin position="68"/>
        <end position="545"/>
    </location>
</feature>
<feature type="transmembrane region" description="Helical" evidence="7">
    <location>
        <begin position="329"/>
        <end position="352"/>
    </location>
</feature>
<dbReference type="InterPro" id="IPR011701">
    <property type="entry name" value="MFS"/>
</dbReference>
<dbReference type="EMBL" id="CP138584">
    <property type="protein sequence ID" value="WPH01219.1"/>
    <property type="molecule type" value="Genomic_DNA"/>
</dbReference>
<dbReference type="SUPFAM" id="SSF103473">
    <property type="entry name" value="MFS general substrate transporter"/>
    <property type="match status" value="2"/>
</dbReference>
<proteinExistence type="predicted"/>
<evidence type="ECO:0000313" key="9">
    <source>
        <dbReference type="EMBL" id="WPH01219.1"/>
    </source>
</evidence>
<evidence type="ECO:0000259" key="8">
    <source>
        <dbReference type="PROSITE" id="PS50850"/>
    </source>
</evidence>
<dbReference type="PANTHER" id="PTHR42718">
    <property type="entry name" value="MAJOR FACILITATOR SUPERFAMILY MULTIDRUG TRANSPORTER MFSC"/>
    <property type="match status" value="1"/>
</dbReference>
<feature type="transmembrane region" description="Helical" evidence="7">
    <location>
        <begin position="290"/>
        <end position="308"/>
    </location>
</feature>
<dbReference type="Pfam" id="PF07690">
    <property type="entry name" value="MFS_1"/>
    <property type="match status" value="1"/>
</dbReference>
<evidence type="ECO:0000256" key="5">
    <source>
        <dbReference type="ARBA" id="ARBA00023136"/>
    </source>
</evidence>
<keyword evidence="2" id="KW-0813">Transport</keyword>
<dbReference type="GO" id="GO:0022857">
    <property type="term" value="F:transmembrane transporter activity"/>
    <property type="evidence" value="ECO:0007669"/>
    <property type="project" value="InterPro"/>
</dbReference>
<evidence type="ECO:0000256" key="6">
    <source>
        <dbReference type="SAM" id="MobiDB-lite"/>
    </source>
</evidence>
<dbReference type="InterPro" id="IPR020846">
    <property type="entry name" value="MFS_dom"/>
</dbReference>
<feature type="transmembrane region" description="Helical" evidence="7">
    <location>
        <begin position="65"/>
        <end position="93"/>
    </location>
</feature>
<evidence type="ECO:0000256" key="7">
    <source>
        <dbReference type="SAM" id="Phobius"/>
    </source>
</evidence>
<comment type="subcellular location">
    <subcellularLocation>
        <location evidence="1">Membrane</location>
        <topology evidence="1">Multi-pass membrane protein</topology>
    </subcellularLocation>
</comment>
<feature type="transmembrane region" description="Helical" evidence="7">
    <location>
        <begin position="165"/>
        <end position="184"/>
    </location>
</feature>
<accession>A0AAQ3M432</accession>
<feature type="transmembrane region" description="Helical" evidence="7">
    <location>
        <begin position="423"/>
        <end position="448"/>
    </location>
</feature>
<dbReference type="AlphaFoldDB" id="A0AAQ3M432"/>
<evidence type="ECO:0000256" key="4">
    <source>
        <dbReference type="ARBA" id="ARBA00022989"/>
    </source>
</evidence>
<name>A0AAQ3M432_9PEZI</name>
<gene>
    <name evidence="9" type="ORF">R9X50_00405500</name>
</gene>
<feature type="transmembrane region" description="Helical" evidence="7">
    <location>
        <begin position="223"/>
        <end position="246"/>
    </location>
</feature>
<organism evidence="9 10">
    <name type="scientific">Acrodontium crateriforme</name>
    <dbReference type="NCBI Taxonomy" id="150365"/>
    <lineage>
        <taxon>Eukaryota</taxon>
        <taxon>Fungi</taxon>
        <taxon>Dikarya</taxon>
        <taxon>Ascomycota</taxon>
        <taxon>Pezizomycotina</taxon>
        <taxon>Dothideomycetes</taxon>
        <taxon>Dothideomycetidae</taxon>
        <taxon>Mycosphaerellales</taxon>
        <taxon>Teratosphaeriaceae</taxon>
        <taxon>Acrodontium</taxon>
    </lineage>
</organism>
<dbReference type="PROSITE" id="PS50850">
    <property type="entry name" value="MFS"/>
    <property type="match status" value="1"/>
</dbReference>
<dbReference type="Gene3D" id="1.20.1250.20">
    <property type="entry name" value="MFS general substrate transporter like domains"/>
    <property type="match status" value="1"/>
</dbReference>
<dbReference type="Gene3D" id="1.20.1720.10">
    <property type="entry name" value="Multidrug resistance protein D"/>
    <property type="match status" value="1"/>
</dbReference>
<feature type="transmembrane region" description="Helical" evidence="7">
    <location>
        <begin position="397"/>
        <end position="417"/>
    </location>
</feature>
<feature type="transmembrane region" description="Helical" evidence="7">
    <location>
        <begin position="105"/>
        <end position="122"/>
    </location>
</feature>
<keyword evidence="4 7" id="KW-1133">Transmembrane helix</keyword>
<protein>
    <recommendedName>
        <fullName evidence="8">Major facilitator superfamily (MFS) profile domain-containing protein</fullName>
    </recommendedName>
</protein>
<evidence type="ECO:0000256" key="1">
    <source>
        <dbReference type="ARBA" id="ARBA00004141"/>
    </source>
</evidence>
<evidence type="ECO:0000256" key="3">
    <source>
        <dbReference type="ARBA" id="ARBA00022692"/>
    </source>
</evidence>
<feature type="transmembrane region" description="Helical" evidence="7">
    <location>
        <begin position="524"/>
        <end position="547"/>
    </location>
</feature>
<keyword evidence="10" id="KW-1185">Reference proteome</keyword>
<sequence>MALESSPHGLRSTADLNHDEMTPSGTPTQEPIETPLPQDVEKQIDGGAIQLTASHASQVIPRSRAIALVITVTGAAFLNTLSVQAAVIVLPVIGRDLSIPAARQQWIVSSYSLAFGCFLLLWGRLADVYGKRTIFILGSLWVCIMTLICPFVSSEIGFNVLRGLQGLGAAANVPTAIGILGVTFREGKAKNYAFATYSAGAPLGSVFGNILGGVVAQYASWKWIFWILALVAALLTVAGHMVIPVPAVQPTNAQLKHAVDWLGGAMITMGVCALLFALAQGNVVGWNKPYIGTIIGLALLTILAFVLWQHHLETRTSRPPLLKISMFRNLRIAAAMLCMALFFASFNNFLIFATFQYQDYLALSPIHTTLRFLPTGLMGLLTIAITSQLLARVPVNYILAFGTLSVTTACLLFAAPIPPTISYFAAGFPAMCLCVLGADTLFPALVLFNSHHLPRADQALGGAAINAVGQIGRAVGLALATAIQVAVQESRSGRGVGNGGSQSTNGGGNKGNEAFLQGLRAAEWFNVGLALLAFIVSVVAFRGAGIIGKSKT</sequence>
<keyword evidence="3 7" id="KW-0812">Transmembrane</keyword>
<feature type="transmembrane region" description="Helical" evidence="7">
    <location>
        <begin position="258"/>
        <end position="278"/>
    </location>
</feature>
<reference evidence="9 10" key="1">
    <citation type="submission" date="2023-11" db="EMBL/GenBank/DDBJ databases">
        <title>An acidophilic fungus is an integral part of prey digestion in a carnivorous sundew plant.</title>
        <authorList>
            <person name="Tsai I.J."/>
        </authorList>
    </citation>
    <scope>NUCLEOTIDE SEQUENCE [LARGE SCALE GENOMIC DNA]</scope>
    <source>
        <strain evidence="9">169a</strain>
    </source>
</reference>
<dbReference type="InterPro" id="IPR036259">
    <property type="entry name" value="MFS_trans_sf"/>
</dbReference>
<evidence type="ECO:0000256" key="2">
    <source>
        <dbReference type="ARBA" id="ARBA00022448"/>
    </source>
</evidence>
<feature type="transmembrane region" description="Helical" evidence="7">
    <location>
        <begin position="372"/>
        <end position="390"/>
    </location>
</feature>
<feature type="transmembrane region" description="Helical" evidence="7">
    <location>
        <begin position="191"/>
        <end position="211"/>
    </location>
</feature>
<dbReference type="Proteomes" id="UP001303373">
    <property type="component" value="Chromosome 5"/>
</dbReference>
<dbReference type="PANTHER" id="PTHR42718:SF9">
    <property type="entry name" value="MAJOR FACILITATOR SUPERFAMILY MULTIDRUG TRANSPORTER MFSC"/>
    <property type="match status" value="1"/>
</dbReference>